<evidence type="ECO:0000256" key="1">
    <source>
        <dbReference type="ARBA" id="ARBA00022468"/>
    </source>
</evidence>
<dbReference type="GO" id="GO:0005634">
    <property type="term" value="C:nucleus"/>
    <property type="evidence" value="ECO:0007669"/>
    <property type="project" value="TreeGrafter"/>
</dbReference>
<reference evidence="4 5" key="1">
    <citation type="journal article" date="2016" name="Sci. Rep.">
        <title>The Dendrobium catenatum Lindl. genome sequence provides insights into polysaccharide synthase, floral development and adaptive evolution.</title>
        <authorList>
            <person name="Zhang G.Q."/>
            <person name="Xu Q."/>
            <person name="Bian C."/>
            <person name="Tsai W.C."/>
            <person name="Yeh C.M."/>
            <person name="Liu K.W."/>
            <person name="Yoshida K."/>
            <person name="Zhang L.S."/>
            <person name="Chang S.B."/>
            <person name="Chen F."/>
            <person name="Shi Y."/>
            <person name="Su Y.Y."/>
            <person name="Zhang Y.Q."/>
            <person name="Chen L.J."/>
            <person name="Yin Y."/>
            <person name="Lin M."/>
            <person name="Huang H."/>
            <person name="Deng H."/>
            <person name="Wang Z.W."/>
            <person name="Zhu S.L."/>
            <person name="Zhao X."/>
            <person name="Deng C."/>
            <person name="Niu S.C."/>
            <person name="Huang J."/>
            <person name="Wang M."/>
            <person name="Liu G.H."/>
            <person name="Yang H.J."/>
            <person name="Xiao X.J."/>
            <person name="Hsiao Y.Y."/>
            <person name="Wu W.L."/>
            <person name="Chen Y.Y."/>
            <person name="Mitsuda N."/>
            <person name="Ohme-Takagi M."/>
            <person name="Luo Y.B."/>
            <person name="Van de Peer Y."/>
            <person name="Liu Z.J."/>
        </authorList>
    </citation>
    <scope>NUCLEOTIDE SEQUENCE [LARGE SCALE GENOMIC DNA]</scope>
    <source>
        <tissue evidence="4">The whole plant</tissue>
    </source>
</reference>
<accession>A0A2I0VI81</accession>
<dbReference type="PANTHER" id="PTHR24113">
    <property type="entry name" value="RAN GTPASE-ACTIVATING PROTEIN 1"/>
    <property type="match status" value="1"/>
</dbReference>
<keyword evidence="3" id="KW-0677">Repeat</keyword>
<keyword evidence="1" id="KW-0343">GTPase activation</keyword>
<reference evidence="4 5" key="2">
    <citation type="journal article" date="2017" name="Nature">
        <title>The Apostasia genome and the evolution of orchids.</title>
        <authorList>
            <person name="Zhang G.Q."/>
            <person name="Liu K.W."/>
            <person name="Li Z."/>
            <person name="Lohaus R."/>
            <person name="Hsiao Y.Y."/>
            <person name="Niu S.C."/>
            <person name="Wang J.Y."/>
            <person name="Lin Y.C."/>
            <person name="Xu Q."/>
            <person name="Chen L.J."/>
            <person name="Yoshida K."/>
            <person name="Fujiwara S."/>
            <person name="Wang Z.W."/>
            <person name="Zhang Y.Q."/>
            <person name="Mitsuda N."/>
            <person name="Wang M."/>
            <person name="Liu G.H."/>
            <person name="Pecoraro L."/>
            <person name="Huang H.X."/>
            <person name="Xiao X.J."/>
            <person name="Lin M."/>
            <person name="Wu X.Y."/>
            <person name="Wu W.L."/>
            <person name="Chen Y.Y."/>
            <person name="Chang S.B."/>
            <person name="Sakamoto S."/>
            <person name="Ohme-Takagi M."/>
            <person name="Yagi M."/>
            <person name="Zeng S.J."/>
            <person name="Shen C.Y."/>
            <person name="Yeh C.M."/>
            <person name="Luo Y.B."/>
            <person name="Tsai W.C."/>
            <person name="Van de Peer Y."/>
            <person name="Liu Z.J."/>
        </authorList>
    </citation>
    <scope>NUCLEOTIDE SEQUENCE [LARGE SCALE GENOMIC DNA]</scope>
    <source>
        <tissue evidence="4">The whole plant</tissue>
    </source>
</reference>
<dbReference type="Gene3D" id="3.80.10.10">
    <property type="entry name" value="Ribonuclease Inhibitor"/>
    <property type="match status" value="3"/>
</dbReference>
<dbReference type="STRING" id="906689.A0A2I0VI81"/>
<sequence length="493" mass="53756">MKPLMKTSEDVVSVDVAKELLQNKAWMLVLLQMWVRLVHRISQNKGEQILNVPPRKVIQNPPDKVFRFSMESSALVSFSFYSSFQGGTLAGAGAAASWRSFSRSRRRLRSLSFPFPSTVQPVVIWRRRFLSVVPVAAYGGRGSAGKRAYRQSQVQQGLPHIPVKEIASFVVPAGTFLAITFGHNFGDDGLFFLAESLAFNQSAEDVDFSGNGITAAGLKAFDGVLQANTVLKTLNLSGNAIGENNSCLQYLSDILMGNSGIQKLQLNSTGISDEELHLHGNNMGNEGVRALVSGLSSHRGKITLLDLGNNDIDPKGAFHVANYIKKTKSLLWLNLYMNDIGDELELGYNPIGPDGARALCDIIKFHGKLETLKLGWCQIGAKGVEYVADALKYNTTLSTLDLRANGLGDDGAICLARSLKIVNEALTSLDLGFNEIRDTGAFALAQALKANEDLAVTSLNLASNFLTKYGQVALTEARDHVYEMSEKEISIYF</sequence>
<organism evidence="4 5">
    <name type="scientific">Dendrobium catenatum</name>
    <dbReference type="NCBI Taxonomy" id="906689"/>
    <lineage>
        <taxon>Eukaryota</taxon>
        <taxon>Viridiplantae</taxon>
        <taxon>Streptophyta</taxon>
        <taxon>Embryophyta</taxon>
        <taxon>Tracheophyta</taxon>
        <taxon>Spermatophyta</taxon>
        <taxon>Magnoliopsida</taxon>
        <taxon>Liliopsida</taxon>
        <taxon>Asparagales</taxon>
        <taxon>Orchidaceae</taxon>
        <taxon>Epidendroideae</taxon>
        <taxon>Malaxideae</taxon>
        <taxon>Dendrobiinae</taxon>
        <taxon>Dendrobium</taxon>
    </lineage>
</organism>
<protein>
    <submittedName>
        <fullName evidence="4">RAN GTPase-activating protein 1</fullName>
    </submittedName>
</protein>
<dbReference type="Proteomes" id="UP000233837">
    <property type="component" value="Unassembled WGS sequence"/>
</dbReference>
<dbReference type="Pfam" id="PF13516">
    <property type="entry name" value="LRR_6"/>
    <property type="match status" value="8"/>
</dbReference>
<evidence type="ECO:0000313" key="5">
    <source>
        <dbReference type="Proteomes" id="UP000233837"/>
    </source>
</evidence>
<dbReference type="GO" id="GO:0005096">
    <property type="term" value="F:GTPase activator activity"/>
    <property type="evidence" value="ECO:0007669"/>
    <property type="project" value="UniProtKB-KW"/>
</dbReference>
<dbReference type="GO" id="GO:0048471">
    <property type="term" value="C:perinuclear region of cytoplasm"/>
    <property type="evidence" value="ECO:0007669"/>
    <property type="project" value="TreeGrafter"/>
</dbReference>
<gene>
    <name evidence="4" type="primary">RANGAP1</name>
    <name evidence="4" type="ORF">MA16_Dca025030</name>
</gene>
<evidence type="ECO:0000313" key="4">
    <source>
        <dbReference type="EMBL" id="PKU63125.1"/>
    </source>
</evidence>
<dbReference type="SUPFAM" id="SSF52047">
    <property type="entry name" value="RNI-like"/>
    <property type="match status" value="1"/>
</dbReference>
<name>A0A2I0VI81_9ASPA</name>
<dbReference type="SMART" id="SM00368">
    <property type="entry name" value="LRR_RI"/>
    <property type="match status" value="8"/>
</dbReference>
<dbReference type="GO" id="GO:0031267">
    <property type="term" value="F:small GTPase binding"/>
    <property type="evidence" value="ECO:0007669"/>
    <property type="project" value="TreeGrafter"/>
</dbReference>
<dbReference type="GO" id="GO:0005829">
    <property type="term" value="C:cytosol"/>
    <property type="evidence" value="ECO:0007669"/>
    <property type="project" value="TreeGrafter"/>
</dbReference>
<dbReference type="PANTHER" id="PTHR24113:SF12">
    <property type="entry name" value="RAN GTPASE-ACTIVATING PROTEIN 1"/>
    <property type="match status" value="1"/>
</dbReference>
<keyword evidence="5" id="KW-1185">Reference proteome</keyword>
<evidence type="ECO:0000256" key="3">
    <source>
        <dbReference type="ARBA" id="ARBA00022737"/>
    </source>
</evidence>
<dbReference type="EMBL" id="KZ503525">
    <property type="protein sequence ID" value="PKU63125.1"/>
    <property type="molecule type" value="Genomic_DNA"/>
</dbReference>
<evidence type="ECO:0000256" key="2">
    <source>
        <dbReference type="ARBA" id="ARBA00022614"/>
    </source>
</evidence>
<dbReference type="InterPro" id="IPR001611">
    <property type="entry name" value="Leu-rich_rpt"/>
</dbReference>
<dbReference type="AlphaFoldDB" id="A0A2I0VI81"/>
<dbReference type="InterPro" id="IPR032675">
    <property type="entry name" value="LRR_dom_sf"/>
</dbReference>
<dbReference type="GO" id="GO:0006913">
    <property type="term" value="P:nucleocytoplasmic transport"/>
    <property type="evidence" value="ECO:0007669"/>
    <property type="project" value="TreeGrafter"/>
</dbReference>
<keyword evidence="2" id="KW-0433">Leucine-rich repeat</keyword>
<dbReference type="InterPro" id="IPR027038">
    <property type="entry name" value="RanGap"/>
</dbReference>
<proteinExistence type="predicted"/>